<protein>
    <submittedName>
        <fullName evidence="7">Fimbrial protein</fullName>
    </submittedName>
</protein>
<dbReference type="PANTHER" id="PTHR33420:SF31">
    <property type="entry name" value="TYPE 1 FIMBRIN D-MANNOSE SPECIFIC ADHESIN"/>
    <property type="match status" value="1"/>
</dbReference>
<dbReference type="InterPro" id="IPR000259">
    <property type="entry name" value="Adhesion_dom_fimbrial"/>
</dbReference>
<comment type="similarity">
    <text evidence="2">Belongs to the fimbrial protein family.</text>
</comment>
<dbReference type="InterPro" id="IPR008966">
    <property type="entry name" value="Adhesion_dom_sf"/>
</dbReference>
<evidence type="ECO:0000256" key="4">
    <source>
        <dbReference type="ARBA" id="ARBA00023263"/>
    </source>
</evidence>
<keyword evidence="8" id="KW-1185">Reference proteome</keyword>
<evidence type="ECO:0000256" key="2">
    <source>
        <dbReference type="ARBA" id="ARBA00006671"/>
    </source>
</evidence>
<dbReference type="SUPFAM" id="SSF49401">
    <property type="entry name" value="Bacterial adhesins"/>
    <property type="match status" value="1"/>
</dbReference>
<dbReference type="InterPro" id="IPR050263">
    <property type="entry name" value="Bact_Fimbrial_Adh_Pro"/>
</dbReference>
<dbReference type="EMBL" id="JAYMYY010000002">
    <property type="protein sequence ID" value="MEO3989996.1"/>
    <property type="molecule type" value="Genomic_DNA"/>
</dbReference>
<dbReference type="InterPro" id="IPR036937">
    <property type="entry name" value="Adhesion_dom_fimbrial_sf"/>
</dbReference>
<feature type="chain" id="PRO_5047221852" evidence="5">
    <location>
        <begin position="24"/>
        <end position="359"/>
    </location>
</feature>
<accession>A0ABV0HHP4</accession>
<dbReference type="Pfam" id="PF00419">
    <property type="entry name" value="Fimbrial"/>
    <property type="match status" value="1"/>
</dbReference>
<name>A0ABV0HHP4_9ENTR</name>
<evidence type="ECO:0000256" key="1">
    <source>
        <dbReference type="ARBA" id="ARBA00004561"/>
    </source>
</evidence>
<keyword evidence="4" id="KW-0281">Fimbrium</keyword>
<dbReference type="Proteomes" id="UP001444146">
    <property type="component" value="Unassembled WGS sequence"/>
</dbReference>
<reference evidence="7 8" key="1">
    <citation type="submission" date="2024-01" db="EMBL/GenBank/DDBJ databases">
        <title>Pseudocitrobacter sp. Endophytic strain Cyp-38L.</title>
        <authorList>
            <person name="Amer M.A."/>
            <person name="Hamed S.M."/>
        </authorList>
    </citation>
    <scope>NUCLEOTIDE SEQUENCE [LARGE SCALE GENOMIC DNA]</scope>
    <source>
        <strain evidence="7 8">Cyp38S</strain>
    </source>
</reference>
<evidence type="ECO:0000313" key="8">
    <source>
        <dbReference type="Proteomes" id="UP001444146"/>
    </source>
</evidence>
<proteinExistence type="inferred from homology"/>
<dbReference type="PANTHER" id="PTHR33420">
    <property type="entry name" value="FIMBRIAL SUBUNIT ELFA-RELATED"/>
    <property type="match status" value="1"/>
</dbReference>
<feature type="signal peptide" evidence="5">
    <location>
        <begin position="1"/>
        <end position="23"/>
    </location>
</feature>
<dbReference type="RefSeq" id="WP_347794451.1">
    <property type="nucleotide sequence ID" value="NZ_JAYMYY010000002.1"/>
</dbReference>
<evidence type="ECO:0000256" key="5">
    <source>
        <dbReference type="SAM" id="SignalP"/>
    </source>
</evidence>
<evidence type="ECO:0000256" key="3">
    <source>
        <dbReference type="ARBA" id="ARBA00022729"/>
    </source>
</evidence>
<evidence type="ECO:0000259" key="6">
    <source>
        <dbReference type="Pfam" id="PF00419"/>
    </source>
</evidence>
<gene>
    <name evidence="7" type="ORF">VSR74_09230</name>
</gene>
<dbReference type="Gene3D" id="2.60.40.1090">
    <property type="entry name" value="Fimbrial-type adhesion domain"/>
    <property type="match status" value="1"/>
</dbReference>
<comment type="subcellular location">
    <subcellularLocation>
        <location evidence="1">Fimbrium</location>
    </subcellularLocation>
</comment>
<sequence length="359" mass="38241">MIKKYGKHFSLLALALVSASAFADDMGSGSGWCAATNGAHIFTKDVTSTINYDSNDPTNSVKEIQWDSPGTYSARCDCSNTDYRGYNYFSADTGDLHVLGSHTDQRFSGYTMYYYELVPGKLEIGTETLIAGKLKAYIPVPFDNISNNDPSAGGCGNAIMDDMSAGDHGYVRIYIAAPLSGQIVIPSTKIMNLYLSKTGVGTPSPAVPHIAEFYISGVITIPQSCTINAGQTIEVKFPDLRASDIRLNGASPDASEQTTNVTFTCSNVADGSDVSVAITGENDEHVGDYLKTSNDDIGIKITDNEGNVVAPNGNARLPITDFGNRQGSIKFKSRPVNTTGDAPEAGTYEATATLTIKLQ</sequence>
<feature type="domain" description="Fimbrial-type adhesion" evidence="6">
    <location>
        <begin position="215"/>
        <end position="359"/>
    </location>
</feature>
<organism evidence="7 8">
    <name type="scientific">Pseudocitrobacter cyperus</name>
    <dbReference type="NCBI Taxonomy" id="3112843"/>
    <lineage>
        <taxon>Bacteria</taxon>
        <taxon>Pseudomonadati</taxon>
        <taxon>Pseudomonadota</taxon>
        <taxon>Gammaproteobacteria</taxon>
        <taxon>Enterobacterales</taxon>
        <taxon>Enterobacteriaceae</taxon>
        <taxon>Pseudocitrobacter</taxon>
    </lineage>
</organism>
<comment type="caution">
    <text evidence="7">The sequence shown here is derived from an EMBL/GenBank/DDBJ whole genome shotgun (WGS) entry which is preliminary data.</text>
</comment>
<evidence type="ECO:0000313" key="7">
    <source>
        <dbReference type="EMBL" id="MEO3989996.1"/>
    </source>
</evidence>
<keyword evidence="3 5" id="KW-0732">Signal</keyword>